<dbReference type="PATRIC" id="fig|226910.6.peg.2217"/>
<reference evidence="2 3" key="1">
    <citation type="submission" date="2015-01" db="EMBL/GenBank/DDBJ databases">
        <title>Complete genome of Pseudomonas batumici UCM B-321 producer of the batumin antibiotic with strong antistaphilococcal and potential anticancer activity.</title>
        <authorList>
            <person name="Klochko V.V."/>
            <person name="Zelena L.B."/>
            <person name="Elena K.A."/>
            <person name="Reva O.N."/>
        </authorList>
    </citation>
    <scope>NUCLEOTIDE SEQUENCE [LARGE SCALE GENOMIC DNA]</scope>
    <source>
        <strain evidence="2 3">UCM B-321</strain>
    </source>
</reference>
<keyword evidence="1" id="KW-0732">Signal</keyword>
<dbReference type="AlphaFoldDB" id="A0A0C2IGL3"/>
<feature type="chain" id="PRO_5002150468" evidence="1">
    <location>
        <begin position="28"/>
        <end position="235"/>
    </location>
</feature>
<organism evidence="2 3">
    <name type="scientific">Pseudomonas batumici</name>
    <dbReference type="NCBI Taxonomy" id="226910"/>
    <lineage>
        <taxon>Bacteria</taxon>
        <taxon>Pseudomonadati</taxon>
        <taxon>Pseudomonadota</taxon>
        <taxon>Gammaproteobacteria</taxon>
        <taxon>Pseudomonadales</taxon>
        <taxon>Pseudomonadaceae</taxon>
        <taxon>Pseudomonas</taxon>
    </lineage>
</organism>
<proteinExistence type="predicted"/>
<dbReference type="Proteomes" id="UP000031535">
    <property type="component" value="Unassembled WGS sequence"/>
</dbReference>
<protein>
    <submittedName>
        <fullName evidence="2">Uncharacterized protein</fullName>
    </submittedName>
</protein>
<name>A0A0C2IGL3_9PSED</name>
<accession>A0A0C2IGL3</accession>
<comment type="caution">
    <text evidence="2">The sequence shown here is derived from an EMBL/GenBank/DDBJ whole genome shotgun (WGS) entry which is preliminary data.</text>
</comment>
<feature type="signal peptide" evidence="1">
    <location>
        <begin position="1"/>
        <end position="27"/>
    </location>
</feature>
<gene>
    <name evidence="2" type="ORF">UCMB321_2229</name>
</gene>
<evidence type="ECO:0000313" key="2">
    <source>
        <dbReference type="EMBL" id="KIH84037.1"/>
    </source>
</evidence>
<keyword evidence="3" id="KW-1185">Reference proteome</keyword>
<evidence type="ECO:0000313" key="3">
    <source>
        <dbReference type="Proteomes" id="UP000031535"/>
    </source>
</evidence>
<evidence type="ECO:0000256" key="1">
    <source>
        <dbReference type="SAM" id="SignalP"/>
    </source>
</evidence>
<dbReference type="EMBL" id="JXDG01000029">
    <property type="protein sequence ID" value="KIH84037.1"/>
    <property type="molecule type" value="Genomic_DNA"/>
</dbReference>
<sequence length="235" mass="25263">MVSTRYCVKAAFFLLISSLFLSGSALAQSDDIQTAIKQGQVFADLKALETFLAHDGGSVSGATTGELSGIGEVQAITIRHTEPLMSLQIALLAHDTNGSLRVIAQTKVVSSGYLEATARIERGSLFIDLDAIKGAWGGYQFKQQADGRLRLIGIKLHRASDSGEPDHDLVAVVDTDFNLVTGKMLFKRKGDPRPLKAQVHGPACYFEGFDFDFYACATSMKTADGTPADDLMNTP</sequence>